<evidence type="ECO:0000313" key="9">
    <source>
        <dbReference type="Proteomes" id="UP000033558"/>
    </source>
</evidence>
<dbReference type="PROSITE" id="PS50847">
    <property type="entry name" value="GRAM_POS_ANCHORING"/>
    <property type="match status" value="1"/>
</dbReference>
<comment type="caution">
    <text evidence="8">The sequence shown here is derived from an EMBL/GenBank/DDBJ whole genome shotgun (WGS) entry which is preliminary data.</text>
</comment>
<sequence>DADKANTDLTNEQAAQKPVIDQANKDSQDANNQVDSLAAKYAAAKDWLDGYDAGEKDAQAGNAKADLTGKSAAFVEGYNSGFASVSKGNQNSDNNNGQSNSSNNGANNNGGQSNSSNNGSNNGGLTPVNNNGAANANNNKQANDPNQKAASANKNNLPQTGENANEAQSLTVAGALLAGMTFLFGSFAYKSKH</sequence>
<feature type="region of interest" description="Disordered" evidence="5">
    <location>
        <begin position="84"/>
        <end position="165"/>
    </location>
</feature>
<dbReference type="Pfam" id="PF00746">
    <property type="entry name" value="Gram_pos_anchor"/>
    <property type="match status" value="1"/>
</dbReference>
<dbReference type="EMBL" id="JXJQ01000005">
    <property type="protein sequence ID" value="KJY62550.1"/>
    <property type="molecule type" value="Genomic_DNA"/>
</dbReference>
<keyword evidence="2" id="KW-0964">Secreted</keyword>
<keyword evidence="6" id="KW-1133">Transmembrane helix</keyword>
<organism evidence="8 9">
    <name type="scientific">Bombilactobacillus mellifer</name>
    <dbReference type="NCBI Taxonomy" id="1218492"/>
    <lineage>
        <taxon>Bacteria</taxon>
        <taxon>Bacillati</taxon>
        <taxon>Bacillota</taxon>
        <taxon>Bacilli</taxon>
        <taxon>Lactobacillales</taxon>
        <taxon>Lactobacillaceae</taxon>
        <taxon>Bombilactobacillus</taxon>
    </lineage>
</organism>
<evidence type="ECO:0000313" key="8">
    <source>
        <dbReference type="EMBL" id="KJY62550.1"/>
    </source>
</evidence>
<evidence type="ECO:0000259" key="7">
    <source>
        <dbReference type="PROSITE" id="PS50847"/>
    </source>
</evidence>
<feature type="domain" description="Gram-positive cocci surface proteins LPxTG" evidence="7">
    <location>
        <begin position="157"/>
        <end position="193"/>
    </location>
</feature>
<evidence type="ECO:0000256" key="5">
    <source>
        <dbReference type="SAM" id="MobiDB-lite"/>
    </source>
</evidence>
<dbReference type="HOGENOM" id="CLU_121211_0_0_9"/>
<feature type="compositionally biased region" description="Polar residues" evidence="5">
    <location>
        <begin position="152"/>
        <end position="165"/>
    </location>
</feature>
<feature type="non-terminal residue" evidence="8">
    <location>
        <position position="1"/>
    </location>
</feature>
<keyword evidence="9" id="KW-1185">Reference proteome</keyword>
<evidence type="ECO:0000256" key="4">
    <source>
        <dbReference type="ARBA" id="ARBA00023088"/>
    </source>
</evidence>
<gene>
    <name evidence="8" type="ORF">JG30_03385</name>
</gene>
<dbReference type="Proteomes" id="UP000033558">
    <property type="component" value="Unassembled WGS sequence"/>
</dbReference>
<feature type="transmembrane region" description="Helical" evidence="6">
    <location>
        <begin position="170"/>
        <end position="189"/>
    </location>
</feature>
<keyword evidence="3" id="KW-0732">Signal</keyword>
<evidence type="ECO:0000256" key="6">
    <source>
        <dbReference type="SAM" id="Phobius"/>
    </source>
</evidence>
<name>A0A0F4LVB4_9LACO</name>
<dbReference type="RefSeq" id="WP_046315659.1">
    <property type="nucleotide sequence ID" value="NZ_KQ034028.1"/>
</dbReference>
<dbReference type="PATRIC" id="fig|1218492.5.peg.460"/>
<evidence type="ECO:0000256" key="3">
    <source>
        <dbReference type="ARBA" id="ARBA00022729"/>
    </source>
</evidence>
<dbReference type="AlphaFoldDB" id="A0A0F4LVB4"/>
<keyword evidence="6" id="KW-0812">Transmembrane</keyword>
<feature type="region of interest" description="Disordered" evidence="5">
    <location>
        <begin position="1"/>
        <end position="32"/>
    </location>
</feature>
<evidence type="ECO:0000256" key="1">
    <source>
        <dbReference type="ARBA" id="ARBA00022512"/>
    </source>
</evidence>
<keyword evidence="4" id="KW-0572">Peptidoglycan-anchor</keyword>
<accession>A0A0F4LVB4</accession>
<keyword evidence="6" id="KW-0472">Membrane</keyword>
<evidence type="ECO:0000256" key="2">
    <source>
        <dbReference type="ARBA" id="ARBA00022525"/>
    </source>
</evidence>
<protein>
    <recommendedName>
        <fullName evidence="7">Gram-positive cocci surface proteins LPxTG domain-containing protein</fullName>
    </recommendedName>
</protein>
<feature type="compositionally biased region" description="Low complexity" evidence="5">
    <location>
        <begin position="88"/>
        <end position="150"/>
    </location>
</feature>
<keyword evidence="1" id="KW-0134">Cell wall</keyword>
<reference evidence="8 9" key="1">
    <citation type="submission" date="2015-01" db="EMBL/GenBank/DDBJ databases">
        <title>Comparative genomics of the lactic acid bacteria isolated from the honey bee gut.</title>
        <authorList>
            <person name="Ellegaard K.M."/>
            <person name="Tamarit D."/>
            <person name="Javelind E."/>
            <person name="Olofsson T."/>
            <person name="Andersson S.G."/>
            <person name="Vasquez A."/>
        </authorList>
    </citation>
    <scope>NUCLEOTIDE SEQUENCE [LARGE SCALE GENOMIC DNA]</scope>
    <source>
        <strain evidence="8 9">Bin4</strain>
    </source>
</reference>
<proteinExistence type="predicted"/>
<dbReference type="InterPro" id="IPR019931">
    <property type="entry name" value="LPXTG_anchor"/>
</dbReference>